<evidence type="ECO:0000256" key="1">
    <source>
        <dbReference type="SAM" id="MobiDB-lite"/>
    </source>
</evidence>
<feature type="signal peptide" evidence="2">
    <location>
        <begin position="1"/>
        <end position="16"/>
    </location>
</feature>
<organism evidence="3 4">
    <name type="scientific">Chionoecetes opilio</name>
    <name type="common">Atlantic snow crab</name>
    <name type="synonym">Cancer opilio</name>
    <dbReference type="NCBI Taxonomy" id="41210"/>
    <lineage>
        <taxon>Eukaryota</taxon>
        <taxon>Metazoa</taxon>
        <taxon>Ecdysozoa</taxon>
        <taxon>Arthropoda</taxon>
        <taxon>Crustacea</taxon>
        <taxon>Multicrustacea</taxon>
        <taxon>Malacostraca</taxon>
        <taxon>Eumalacostraca</taxon>
        <taxon>Eucarida</taxon>
        <taxon>Decapoda</taxon>
        <taxon>Pleocyemata</taxon>
        <taxon>Brachyura</taxon>
        <taxon>Eubrachyura</taxon>
        <taxon>Majoidea</taxon>
        <taxon>Majidae</taxon>
        <taxon>Chionoecetes</taxon>
    </lineage>
</organism>
<evidence type="ECO:0000256" key="2">
    <source>
        <dbReference type="SAM" id="SignalP"/>
    </source>
</evidence>
<keyword evidence="4" id="KW-1185">Reference proteome</keyword>
<accession>A0A8J4YDC1</accession>
<protein>
    <submittedName>
        <fullName evidence="3">Uncharacterized protein</fullName>
    </submittedName>
</protein>
<keyword evidence="2" id="KW-0732">Signal</keyword>
<dbReference type="EMBL" id="JACEEZ010005871">
    <property type="protein sequence ID" value="KAG0725217.1"/>
    <property type="molecule type" value="Genomic_DNA"/>
</dbReference>
<evidence type="ECO:0000313" key="4">
    <source>
        <dbReference type="Proteomes" id="UP000770661"/>
    </source>
</evidence>
<dbReference type="Proteomes" id="UP000770661">
    <property type="component" value="Unassembled WGS sequence"/>
</dbReference>
<sequence>MVIVDLFLLWVCTTMPKPPAIHHSLWGLTRDHSFSSSTRHVSFWYPSRYIPRMCPSTHSTSTLKRSYLYLLLPHHTFQIVHFTYEVPFQVIDRLQNKLKRPLQPLHYTPPRHLSLHLPHSLPPRPPSLHPLLHFSSHSTPPQHPPPQQ</sequence>
<evidence type="ECO:0000313" key="3">
    <source>
        <dbReference type="EMBL" id="KAG0725217.1"/>
    </source>
</evidence>
<feature type="region of interest" description="Disordered" evidence="1">
    <location>
        <begin position="128"/>
        <end position="148"/>
    </location>
</feature>
<proteinExistence type="predicted"/>
<feature type="compositionally biased region" description="Low complexity" evidence="1">
    <location>
        <begin position="129"/>
        <end position="140"/>
    </location>
</feature>
<reference evidence="3" key="1">
    <citation type="submission" date="2020-07" db="EMBL/GenBank/DDBJ databases">
        <title>The High-quality genome of the commercially important snow crab, Chionoecetes opilio.</title>
        <authorList>
            <person name="Jeong J.-H."/>
            <person name="Ryu S."/>
        </authorList>
    </citation>
    <scope>NUCLEOTIDE SEQUENCE</scope>
    <source>
        <strain evidence="3">MADBK_172401_WGS</strain>
        <tissue evidence="3">Digestive gland</tissue>
    </source>
</reference>
<gene>
    <name evidence="3" type="ORF">GWK47_039031</name>
</gene>
<feature type="chain" id="PRO_5035171393" evidence="2">
    <location>
        <begin position="17"/>
        <end position="148"/>
    </location>
</feature>
<dbReference type="AlphaFoldDB" id="A0A8J4YDC1"/>
<name>A0A8J4YDC1_CHIOP</name>
<comment type="caution">
    <text evidence="3">The sequence shown here is derived from an EMBL/GenBank/DDBJ whole genome shotgun (WGS) entry which is preliminary data.</text>
</comment>